<keyword evidence="1" id="KW-0808">Transferase</keyword>
<dbReference type="STRING" id="1754190.A0A1Y1Z3N7"/>
<dbReference type="OrthoDB" id="1741804at2759"/>
<dbReference type="PANTHER" id="PTHR37984:SF5">
    <property type="entry name" value="PROTEIN NYNRIN-LIKE"/>
    <property type="match status" value="1"/>
</dbReference>
<dbReference type="GO" id="GO:0004519">
    <property type="term" value="F:endonuclease activity"/>
    <property type="evidence" value="ECO:0007669"/>
    <property type="project" value="UniProtKB-KW"/>
</dbReference>
<keyword evidence="3" id="KW-0540">Nuclease</keyword>
<dbReference type="AlphaFoldDB" id="A0A1Y1Z3N7"/>
<gene>
    <name evidence="6" type="ORF">LY90DRAFT_519390</name>
</gene>
<reference evidence="6 7" key="1">
    <citation type="submission" date="2016-08" db="EMBL/GenBank/DDBJ databases">
        <title>A Parts List for Fungal Cellulosomes Revealed by Comparative Genomics.</title>
        <authorList>
            <consortium name="DOE Joint Genome Institute"/>
            <person name="Haitjema C.H."/>
            <person name="Gilmore S.P."/>
            <person name="Henske J.K."/>
            <person name="Solomon K.V."/>
            <person name="De Groot R."/>
            <person name="Kuo A."/>
            <person name="Mondo S.J."/>
            <person name="Salamov A.A."/>
            <person name="Labutti K."/>
            <person name="Zhao Z."/>
            <person name="Chiniquy J."/>
            <person name="Barry K."/>
            <person name="Brewer H.M."/>
            <person name="Purvine S.O."/>
            <person name="Wright A.T."/>
            <person name="Boxma B."/>
            <person name="Van Alen T."/>
            <person name="Hackstein J.H."/>
            <person name="Baker S.E."/>
            <person name="Grigoriev I.V."/>
            <person name="O'Malley M.A."/>
        </authorList>
    </citation>
    <scope>NUCLEOTIDE SEQUENCE [LARGE SCALE GENOMIC DNA]</scope>
    <source>
        <strain evidence="6 7">G1</strain>
    </source>
</reference>
<keyword evidence="4" id="KW-0255">Endonuclease</keyword>
<name>A0A1Y1Z3N7_9FUNG</name>
<keyword evidence="4" id="KW-0378">Hydrolase</keyword>
<comment type="caution">
    <text evidence="6">The sequence shown here is derived from an EMBL/GenBank/DDBJ whole genome shotgun (WGS) entry which is preliminary data.</text>
</comment>
<proteinExistence type="predicted"/>
<evidence type="ECO:0000256" key="3">
    <source>
        <dbReference type="ARBA" id="ARBA00022722"/>
    </source>
</evidence>
<feature type="non-terminal residue" evidence="6">
    <location>
        <position position="821"/>
    </location>
</feature>
<accession>A0A1Y1Z3N7</accession>
<keyword evidence="7" id="KW-1185">Reference proteome</keyword>
<dbReference type="Gene3D" id="3.10.10.10">
    <property type="entry name" value="HIV Type 1 Reverse Transcriptase, subunit A, domain 1"/>
    <property type="match status" value="1"/>
</dbReference>
<evidence type="ECO:0000256" key="4">
    <source>
        <dbReference type="ARBA" id="ARBA00022759"/>
    </source>
</evidence>
<dbReference type="Gene3D" id="2.40.70.10">
    <property type="entry name" value="Acid Proteases"/>
    <property type="match status" value="1"/>
</dbReference>
<organism evidence="6 7">
    <name type="scientific">Neocallimastix californiae</name>
    <dbReference type="NCBI Taxonomy" id="1754190"/>
    <lineage>
        <taxon>Eukaryota</taxon>
        <taxon>Fungi</taxon>
        <taxon>Fungi incertae sedis</taxon>
        <taxon>Chytridiomycota</taxon>
        <taxon>Chytridiomycota incertae sedis</taxon>
        <taxon>Neocallimastigomycetes</taxon>
        <taxon>Neocallimastigales</taxon>
        <taxon>Neocallimastigaceae</taxon>
        <taxon>Neocallimastix</taxon>
    </lineage>
</organism>
<feature type="region of interest" description="Disordered" evidence="5">
    <location>
        <begin position="332"/>
        <end position="358"/>
    </location>
</feature>
<dbReference type="GO" id="GO:0016779">
    <property type="term" value="F:nucleotidyltransferase activity"/>
    <property type="evidence" value="ECO:0007669"/>
    <property type="project" value="UniProtKB-KW"/>
</dbReference>
<dbReference type="Proteomes" id="UP000193920">
    <property type="component" value="Unassembled WGS sequence"/>
</dbReference>
<sequence>MKILELQRILPRLNENARDIDSWCEEFTRIMSLADINNPKNILTWAIECVDGKLKGTLQELHTKNEEENDTYPSIEEIKKAIENELEITPQEKCKRLQRMKIRRGESIKNFNWRYKKIYNNLPKIYQTFITVEDYADSIIYRPYARSQVITQRCFDLEDAFEEAELAERAEEIGDAANEAVMTTVFNSQPFYYRNNVHPFKQFNSSIYNKNYNQSYNQNHNQIIHGFSNPKIANNKRTYNQEEYEQKNNLVNIKQNFDDTRLNNEFTNNETNQNRKKIITKKSPITCYRCGQQGHYYKHWRRETPTNQTKEEIVATAIRKKTNLLIEKPYGKNKRKNKENNTINQNNQIDSNTKTNNENIEIEDDAVSIDKIYPNETEKLNQIDVSVISQPSINKAKKNARKQRENEILNINNKETNKHKEKAKLPSIELAEKKVKNSNFNKQITIMEGQPKYDICKDISSKFANITVPQLLDVSPKLRADFIKALKLKSPETLNESPEEIVLSAMHREDVATVECFINDIKGLAFLDTCASINIITKNFLNKLNKIKPIGFVKNNIVQVLSKENVYTEIYLLNVKIGKLVIHDIFRVIDNDQNLFDILIGYRTLKENNLFINPLNNNLCLMKEDDSWEYIIKLGKGNNGNIINNNDDDAESIIIYDETNSDINNNSYLYCFIKEDNSKKNNTILKEPINTKNSNLETGNEKIKKQFNEEINEKDKMIEVIINGVPNKFKNKIKEIFNEFYSILATKIDELKPTKLLPHNIQLEMNTKPIKQKCYRLSKVQAIALKKELEKLIKNKLIEPSNSPWSSPVILVLKKNKKWRL</sequence>
<keyword evidence="2" id="KW-0548">Nucleotidyltransferase</keyword>
<evidence type="ECO:0000256" key="2">
    <source>
        <dbReference type="ARBA" id="ARBA00022695"/>
    </source>
</evidence>
<protein>
    <submittedName>
        <fullName evidence="6">Uncharacterized protein</fullName>
    </submittedName>
</protein>
<evidence type="ECO:0000256" key="5">
    <source>
        <dbReference type="SAM" id="MobiDB-lite"/>
    </source>
</evidence>
<dbReference type="InterPro" id="IPR043502">
    <property type="entry name" value="DNA/RNA_pol_sf"/>
</dbReference>
<evidence type="ECO:0000313" key="7">
    <source>
        <dbReference type="Proteomes" id="UP000193920"/>
    </source>
</evidence>
<dbReference type="SUPFAM" id="SSF50630">
    <property type="entry name" value="Acid proteases"/>
    <property type="match status" value="1"/>
</dbReference>
<dbReference type="EMBL" id="MCOG01000457">
    <property type="protein sequence ID" value="ORY04882.1"/>
    <property type="molecule type" value="Genomic_DNA"/>
</dbReference>
<evidence type="ECO:0000313" key="6">
    <source>
        <dbReference type="EMBL" id="ORY04882.1"/>
    </source>
</evidence>
<dbReference type="InterPro" id="IPR050951">
    <property type="entry name" value="Retrovirus_Pol_polyprotein"/>
</dbReference>
<dbReference type="CDD" id="cd00303">
    <property type="entry name" value="retropepsin_like"/>
    <property type="match status" value="1"/>
</dbReference>
<dbReference type="PANTHER" id="PTHR37984">
    <property type="entry name" value="PROTEIN CBG26694"/>
    <property type="match status" value="1"/>
</dbReference>
<dbReference type="SUPFAM" id="SSF56672">
    <property type="entry name" value="DNA/RNA polymerases"/>
    <property type="match status" value="1"/>
</dbReference>
<dbReference type="InterPro" id="IPR021109">
    <property type="entry name" value="Peptidase_aspartic_dom_sf"/>
</dbReference>
<evidence type="ECO:0000256" key="1">
    <source>
        <dbReference type="ARBA" id="ARBA00022679"/>
    </source>
</evidence>
<feature type="compositionally biased region" description="Low complexity" evidence="5">
    <location>
        <begin position="340"/>
        <end position="358"/>
    </location>
</feature>